<dbReference type="Proteomes" id="UP001226434">
    <property type="component" value="Unassembled WGS sequence"/>
</dbReference>
<evidence type="ECO:0000259" key="4">
    <source>
        <dbReference type="Pfam" id="PF01551"/>
    </source>
</evidence>
<proteinExistence type="predicted"/>
<keyword evidence="6" id="KW-1185">Reference proteome</keyword>
<dbReference type="PANTHER" id="PTHR21666">
    <property type="entry name" value="PEPTIDASE-RELATED"/>
    <property type="match status" value="1"/>
</dbReference>
<evidence type="ECO:0000256" key="1">
    <source>
        <dbReference type="ARBA" id="ARBA00022729"/>
    </source>
</evidence>
<dbReference type="InterPro" id="IPR016047">
    <property type="entry name" value="M23ase_b-sheet_dom"/>
</dbReference>
<feature type="coiled-coil region" evidence="2">
    <location>
        <begin position="24"/>
        <end position="51"/>
    </location>
</feature>
<keyword evidence="1" id="KW-0732">Signal</keyword>
<dbReference type="CDD" id="cd12797">
    <property type="entry name" value="M23_peptidase"/>
    <property type="match status" value="1"/>
</dbReference>
<dbReference type="RefSeq" id="WP_282332995.1">
    <property type="nucleotide sequence ID" value="NZ_JASBRG010000002.1"/>
</dbReference>
<evidence type="ECO:0000256" key="3">
    <source>
        <dbReference type="SAM" id="MobiDB-lite"/>
    </source>
</evidence>
<accession>A0ABT6R8I6</accession>
<evidence type="ECO:0000313" key="5">
    <source>
        <dbReference type="EMBL" id="MDI3318874.1"/>
    </source>
</evidence>
<gene>
    <name evidence="5" type="ORF">QJ048_03775</name>
</gene>
<evidence type="ECO:0000256" key="2">
    <source>
        <dbReference type="SAM" id="Coils"/>
    </source>
</evidence>
<dbReference type="InterPro" id="IPR011055">
    <property type="entry name" value="Dup_hybrid_motif"/>
</dbReference>
<dbReference type="Pfam" id="PF01551">
    <property type="entry name" value="Peptidase_M23"/>
    <property type="match status" value="1"/>
</dbReference>
<evidence type="ECO:0000313" key="6">
    <source>
        <dbReference type="Proteomes" id="UP001226434"/>
    </source>
</evidence>
<dbReference type="InterPro" id="IPR050570">
    <property type="entry name" value="Cell_wall_metabolism_enzyme"/>
</dbReference>
<dbReference type="SUPFAM" id="SSF51261">
    <property type="entry name" value="Duplicated hybrid motif"/>
    <property type="match status" value="1"/>
</dbReference>
<feature type="compositionally biased region" description="Basic and acidic residues" evidence="3">
    <location>
        <begin position="293"/>
        <end position="302"/>
    </location>
</feature>
<feature type="domain" description="M23ase beta-sheet core" evidence="4">
    <location>
        <begin position="346"/>
        <end position="429"/>
    </location>
</feature>
<reference evidence="5 6" key="1">
    <citation type="submission" date="2023-05" db="EMBL/GenBank/DDBJ databases">
        <title>Genome sequence of Pinibacter sp. MAH-24.</title>
        <authorList>
            <person name="Huq M.A."/>
        </authorList>
    </citation>
    <scope>NUCLEOTIDE SEQUENCE [LARGE SCALE GENOMIC DNA]</scope>
    <source>
        <strain evidence="5 6">MAH-24</strain>
    </source>
</reference>
<dbReference type="EMBL" id="JASBRG010000002">
    <property type="protein sequence ID" value="MDI3318874.1"/>
    <property type="molecule type" value="Genomic_DNA"/>
</dbReference>
<dbReference type="Gene3D" id="6.10.250.3150">
    <property type="match status" value="1"/>
</dbReference>
<keyword evidence="2" id="KW-0175">Coiled coil</keyword>
<feature type="region of interest" description="Disordered" evidence="3">
    <location>
        <begin position="260"/>
        <end position="302"/>
    </location>
</feature>
<organism evidence="5 6">
    <name type="scientific">Pinibacter soli</name>
    <dbReference type="NCBI Taxonomy" id="3044211"/>
    <lineage>
        <taxon>Bacteria</taxon>
        <taxon>Pseudomonadati</taxon>
        <taxon>Bacteroidota</taxon>
        <taxon>Chitinophagia</taxon>
        <taxon>Chitinophagales</taxon>
        <taxon>Chitinophagaceae</taxon>
        <taxon>Pinibacter</taxon>
    </lineage>
</organism>
<protein>
    <submittedName>
        <fullName evidence="5">Peptidoglycan DD-metalloendopeptidase family protein</fullName>
    </submittedName>
</protein>
<dbReference type="Gene3D" id="2.70.70.10">
    <property type="entry name" value="Glucose Permease (Domain IIA)"/>
    <property type="match status" value="1"/>
</dbReference>
<comment type="caution">
    <text evidence="5">The sequence shown here is derived from an EMBL/GenBank/DDBJ whole genome shotgun (WGS) entry which is preliminary data.</text>
</comment>
<sequence length="442" mass="50296">MNKIFLFISFSIFAVNCLAQTSRSAELKKKRAAIQQEIDALRRSIDETKKDKRESLGQLALIQKKLRLRQEQIDIVNEQISDIQGDIDINTKEVDKLRNELDTLKLQYEKSVVYAYKNRSNYNFLNFLFSSTSFNDALKRFAYLKAYRAYRQQQVENYLNTQTLLQQKLSDLKDSRKERNEALREQTKQQAVLVEDKKEQDEVVTKLKSREQDLTKRMNEKRKQDIALRNAINAAIRREIAIARAKALEEEKAARKKAEAEKKALAASNKKKKGSKANKEKTDPVAHVSSKPAKAEGPLDDRPETRAISANFERNRGHLPWPMASGSVIMHFGPQFYPNSKARFDNYGITIETRAGTSVKAVFNGEVSALMSIGPTEAIIIKHGKYFTTYSNLAGVTVSKGDVVKTGQVLGKLDDKGDNLGELEFLISNDKMVNLDPEKWLK</sequence>
<name>A0ABT6R8I6_9BACT</name>
<dbReference type="PANTHER" id="PTHR21666:SF289">
    <property type="entry name" value="L-ALA--D-GLU ENDOPEPTIDASE"/>
    <property type="match status" value="1"/>
</dbReference>